<evidence type="ECO:0000313" key="2">
    <source>
        <dbReference type="Proteomes" id="UP000299102"/>
    </source>
</evidence>
<protein>
    <submittedName>
        <fullName evidence="1">Uncharacterized protein</fullName>
    </submittedName>
</protein>
<dbReference type="Proteomes" id="UP000299102">
    <property type="component" value="Unassembled WGS sequence"/>
</dbReference>
<dbReference type="AlphaFoldDB" id="A0A4C1TZE9"/>
<gene>
    <name evidence="1" type="ORF">EVAR_15811_1</name>
</gene>
<sequence>MSVSPCDDAQPMCKIMETVLKKTIGETTSSSVKAIQSSAAHVIASPQHASRVIPPVRYPFLTMFIGRETVVKNKLRKVPANTNHRKFPSFQCTHADESHKRVPHPISRALQPKALKSEGYEPTPAHKKSDNNVAFDDWDIAECLDDSIEQQCSYTSPHTIHNKYIGSRRNWKEAVIIGIPKPGKPRDFSSSYRPISLLSDLAKPYGRKNRADPPVGESRVDGIFIHTFDLTFVFDPSPVRNFGSDLAFDFDPGPALDSGFRPAFIFNSAYDPDPSLRP</sequence>
<dbReference type="EMBL" id="BGZK01000108">
    <property type="protein sequence ID" value="GBP19461.1"/>
    <property type="molecule type" value="Genomic_DNA"/>
</dbReference>
<proteinExistence type="predicted"/>
<comment type="caution">
    <text evidence="1">The sequence shown here is derived from an EMBL/GenBank/DDBJ whole genome shotgun (WGS) entry which is preliminary data.</text>
</comment>
<name>A0A4C1TZE9_EUMVA</name>
<evidence type="ECO:0000313" key="1">
    <source>
        <dbReference type="EMBL" id="GBP19461.1"/>
    </source>
</evidence>
<reference evidence="1 2" key="1">
    <citation type="journal article" date="2019" name="Commun. Biol.">
        <title>The bagworm genome reveals a unique fibroin gene that provides high tensile strength.</title>
        <authorList>
            <person name="Kono N."/>
            <person name="Nakamura H."/>
            <person name="Ohtoshi R."/>
            <person name="Tomita M."/>
            <person name="Numata K."/>
            <person name="Arakawa K."/>
        </authorList>
    </citation>
    <scope>NUCLEOTIDE SEQUENCE [LARGE SCALE GENOMIC DNA]</scope>
</reference>
<keyword evidence="2" id="KW-1185">Reference proteome</keyword>
<accession>A0A4C1TZE9</accession>
<organism evidence="1 2">
    <name type="scientific">Eumeta variegata</name>
    <name type="common">Bagworm moth</name>
    <name type="synonym">Eumeta japonica</name>
    <dbReference type="NCBI Taxonomy" id="151549"/>
    <lineage>
        <taxon>Eukaryota</taxon>
        <taxon>Metazoa</taxon>
        <taxon>Ecdysozoa</taxon>
        <taxon>Arthropoda</taxon>
        <taxon>Hexapoda</taxon>
        <taxon>Insecta</taxon>
        <taxon>Pterygota</taxon>
        <taxon>Neoptera</taxon>
        <taxon>Endopterygota</taxon>
        <taxon>Lepidoptera</taxon>
        <taxon>Glossata</taxon>
        <taxon>Ditrysia</taxon>
        <taxon>Tineoidea</taxon>
        <taxon>Psychidae</taxon>
        <taxon>Oiketicinae</taxon>
        <taxon>Eumeta</taxon>
    </lineage>
</organism>